<evidence type="ECO:0000313" key="3">
    <source>
        <dbReference type="EMBL" id="KAF5357369.1"/>
    </source>
</evidence>
<feature type="compositionally biased region" description="Basic and acidic residues" evidence="1">
    <location>
        <begin position="188"/>
        <end position="203"/>
    </location>
</feature>
<dbReference type="EMBL" id="JAACJM010000052">
    <property type="protein sequence ID" value="KAF5357369.1"/>
    <property type="molecule type" value="Genomic_DNA"/>
</dbReference>
<reference evidence="3 4" key="1">
    <citation type="journal article" date="2020" name="ISME J.">
        <title>Uncovering the hidden diversity of litter-decomposition mechanisms in mushroom-forming fungi.</title>
        <authorList>
            <person name="Floudas D."/>
            <person name="Bentzer J."/>
            <person name="Ahren D."/>
            <person name="Johansson T."/>
            <person name="Persson P."/>
            <person name="Tunlid A."/>
        </authorList>
    </citation>
    <scope>NUCLEOTIDE SEQUENCE [LARGE SCALE GENOMIC DNA]</scope>
    <source>
        <strain evidence="3 4">CBS 291.85</strain>
    </source>
</reference>
<accession>A0A8H5LHJ7</accession>
<comment type="caution">
    <text evidence="3">The sequence shown here is derived from an EMBL/GenBank/DDBJ whole genome shotgun (WGS) entry which is preliminary data.</text>
</comment>
<proteinExistence type="predicted"/>
<organism evidence="3 4">
    <name type="scientific">Tetrapyrgos nigripes</name>
    <dbReference type="NCBI Taxonomy" id="182062"/>
    <lineage>
        <taxon>Eukaryota</taxon>
        <taxon>Fungi</taxon>
        <taxon>Dikarya</taxon>
        <taxon>Basidiomycota</taxon>
        <taxon>Agaricomycotina</taxon>
        <taxon>Agaricomycetes</taxon>
        <taxon>Agaricomycetidae</taxon>
        <taxon>Agaricales</taxon>
        <taxon>Marasmiineae</taxon>
        <taxon>Marasmiaceae</taxon>
        <taxon>Tetrapyrgos</taxon>
    </lineage>
</organism>
<feature type="compositionally biased region" description="Pro residues" evidence="1">
    <location>
        <begin position="150"/>
        <end position="160"/>
    </location>
</feature>
<feature type="domain" description="C2" evidence="2">
    <location>
        <begin position="6"/>
        <end position="138"/>
    </location>
</feature>
<evidence type="ECO:0000313" key="4">
    <source>
        <dbReference type="Proteomes" id="UP000559256"/>
    </source>
</evidence>
<evidence type="ECO:0000256" key="1">
    <source>
        <dbReference type="SAM" id="MobiDB-lite"/>
    </source>
</evidence>
<sequence>MFKMQPSKMIRFQTDEKSSPQRQRLQFHIIGAEDLDSTKSHASTKRPLNAYVGMKVTMSEGHKTHYYTTSTAKCKSPESDVVWYDNLGPMLLPSSATISFEVCTRSSISRTTRFLARTASYSLSALVKMQGDLTDRDSKISLPLLTEPGSPTPQPTPSPSRPILNINIRELASAQLAQAEVKLAQSRLSHDENRRSSIEKEPLSEPEDDLTRGVISGGGGATAATGA</sequence>
<dbReference type="OrthoDB" id="2859354at2759"/>
<dbReference type="PROSITE" id="PS50004">
    <property type="entry name" value="C2"/>
    <property type="match status" value="1"/>
</dbReference>
<protein>
    <recommendedName>
        <fullName evidence="2">C2 domain-containing protein</fullName>
    </recommendedName>
</protein>
<dbReference type="AlphaFoldDB" id="A0A8H5LHJ7"/>
<name>A0A8H5LHJ7_9AGAR</name>
<feature type="region of interest" description="Disordered" evidence="1">
    <location>
        <begin position="1"/>
        <end position="20"/>
    </location>
</feature>
<evidence type="ECO:0000259" key="2">
    <source>
        <dbReference type="PROSITE" id="PS50004"/>
    </source>
</evidence>
<dbReference type="Proteomes" id="UP000559256">
    <property type="component" value="Unassembled WGS sequence"/>
</dbReference>
<feature type="region of interest" description="Disordered" evidence="1">
    <location>
        <begin position="184"/>
        <end position="227"/>
    </location>
</feature>
<keyword evidence="4" id="KW-1185">Reference proteome</keyword>
<feature type="region of interest" description="Disordered" evidence="1">
    <location>
        <begin position="141"/>
        <end position="162"/>
    </location>
</feature>
<dbReference type="InterPro" id="IPR000008">
    <property type="entry name" value="C2_dom"/>
</dbReference>
<gene>
    <name evidence="3" type="ORF">D9758_005927</name>
</gene>